<evidence type="ECO:0000313" key="8">
    <source>
        <dbReference type="EMBL" id="THV02031.1"/>
    </source>
</evidence>
<dbReference type="InterPro" id="IPR036259">
    <property type="entry name" value="MFS_trans_sf"/>
</dbReference>
<evidence type="ECO:0008006" key="10">
    <source>
        <dbReference type="Google" id="ProtNLM"/>
    </source>
</evidence>
<dbReference type="EMBL" id="ML179081">
    <property type="protein sequence ID" value="THV02031.1"/>
    <property type="molecule type" value="Genomic_DNA"/>
</dbReference>
<dbReference type="PANTHER" id="PTHR19432">
    <property type="entry name" value="SUGAR TRANSPORTER"/>
    <property type="match status" value="1"/>
</dbReference>
<evidence type="ECO:0000256" key="1">
    <source>
        <dbReference type="ARBA" id="ARBA00004141"/>
    </source>
</evidence>
<feature type="compositionally biased region" description="Polar residues" evidence="6">
    <location>
        <begin position="494"/>
        <end position="509"/>
    </location>
</feature>
<keyword evidence="5 7" id="KW-0472">Membrane</keyword>
<name>A0A4S8MHG1_DENBC</name>
<proteinExistence type="predicted"/>
<feature type="transmembrane region" description="Helical" evidence="7">
    <location>
        <begin position="103"/>
        <end position="121"/>
    </location>
</feature>
<keyword evidence="4 7" id="KW-1133">Transmembrane helix</keyword>
<evidence type="ECO:0000256" key="6">
    <source>
        <dbReference type="SAM" id="MobiDB-lite"/>
    </source>
</evidence>
<feature type="transmembrane region" description="Helical" evidence="7">
    <location>
        <begin position="136"/>
        <end position="158"/>
    </location>
</feature>
<dbReference type="Pfam" id="PF13347">
    <property type="entry name" value="MFS_2"/>
    <property type="match status" value="1"/>
</dbReference>
<evidence type="ECO:0000256" key="3">
    <source>
        <dbReference type="ARBA" id="ARBA00022692"/>
    </source>
</evidence>
<dbReference type="Gene3D" id="1.20.1250.20">
    <property type="entry name" value="MFS general substrate transporter like domains"/>
    <property type="match status" value="1"/>
</dbReference>
<feature type="compositionally biased region" description="Basic and acidic residues" evidence="6">
    <location>
        <begin position="536"/>
        <end position="548"/>
    </location>
</feature>
<feature type="transmembrane region" description="Helical" evidence="7">
    <location>
        <begin position="70"/>
        <end position="91"/>
    </location>
</feature>
<organism evidence="8 9">
    <name type="scientific">Dendrothele bispora (strain CBS 962.96)</name>
    <dbReference type="NCBI Taxonomy" id="1314807"/>
    <lineage>
        <taxon>Eukaryota</taxon>
        <taxon>Fungi</taxon>
        <taxon>Dikarya</taxon>
        <taxon>Basidiomycota</taxon>
        <taxon>Agaricomycotina</taxon>
        <taxon>Agaricomycetes</taxon>
        <taxon>Agaricomycetidae</taxon>
        <taxon>Agaricales</taxon>
        <taxon>Agaricales incertae sedis</taxon>
        <taxon>Dendrothele</taxon>
    </lineage>
</organism>
<feature type="region of interest" description="Disordered" evidence="6">
    <location>
        <begin position="494"/>
        <end position="548"/>
    </location>
</feature>
<evidence type="ECO:0000256" key="2">
    <source>
        <dbReference type="ARBA" id="ARBA00022448"/>
    </source>
</evidence>
<reference evidence="8 9" key="1">
    <citation type="journal article" date="2019" name="Nat. Ecol. Evol.">
        <title>Megaphylogeny resolves global patterns of mushroom evolution.</title>
        <authorList>
            <person name="Varga T."/>
            <person name="Krizsan K."/>
            <person name="Foldi C."/>
            <person name="Dima B."/>
            <person name="Sanchez-Garcia M."/>
            <person name="Sanchez-Ramirez S."/>
            <person name="Szollosi G.J."/>
            <person name="Szarkandi J.G."/>
            <person name="Papp V."/>
            <person name="Albert L."/>
            <person name="Andreopoulos W."/>
            <person name="Angelini C."/>
            <person name="Antonin V."/>
            <person name="Barry K.W."/>
            <person name="Bougher N.L."/>
            <person name="Buchanan P."/>
            <person name="Buyck B."/>
            <person name="Bense V."/>
            <person name="Catcheside P."/>
            <person name="Chovatia M."/>
            <person name="Cooper J."/>
            <person name="Damon W."/>
            <person name="Desjardin D."/>
            <person name="Finy P."/>
            <person name="Geml J."/>
            <person name="Haridas S."/>
            <person name="Hughes K."/>
            <person name="Justo A."/>
            <person name="Karasinski D."/>
            <person name="Kautmanova I."/>
            <person name="Kiss B."/>
            <person name="Kocsube S."/>
            <person name="Kotiranta H."/>
            <person name="LaButti K.M."/>
            <person name="Lechner B.E."/>
            <person name="Liimatainen K."/>
            <person name="Lipzen A."/>
            <person name="Lukacs Z."/>
            <person name="Mihaltcheva S."/>
            <person name="Morgado L.N."/>
            <person name="Niskanen T."/>
            <person name="Noordeloos M.E."/>
            <person name="Ohm R.A."/>
            <person name="Ortiz-Santana B."/>
            <person name="Ovrebo C."/>
            <person name="Racz N."/>
            <person name="Riley R."/>
            <person name="Savchenko A."/>
            <person name="Shiryaev A."/>
            <person name="Soop K."/>
            <person name="Spirin V."/>
            <person name="Szebenyi C."/>
            <person name="Tomsovsky M."/>
            <person name="Tulloss R.E."/>
            <person name="Uehling J."/>
            <person name="Grigoriev I.V."/>
            <person name="Vagvolgyi C."/>
            <person name="Papp T."/>
            <person name="Martin F.M."/>
            <person name="Miettinen O."/>
            <person name="Hibbett D.S."/>
            <person name="Nagy L.G."/>
        </authorList>
    </citation>
    <scope>NUCLEOTIDE SEQUENCE [LARGE SCALE GENOMIC DNA]</scope>
    <source>
        <strain evidence="8 9">CBS 962.96</strain>
    </source>
</reference>
<evidence type="ECO:0000256" key="7">
    <source>
        <dbReference type="SAM" id="Phobius"/>
    </source>
</evidence>
<dbReference type="Proteomes" id="UP000297245">
    <property type="component" value="Unassembled WGS sequence"/>
</dbReference>
<keyword evidence="9" id="KW-1185">Reference proteome</keyword>
<feature type="compositionally biased region" description="Polar residues" evidence="6">
    <location>
        <begin position="516"/>
        <end position="535"/>
    </location>
</feature>
<dbReference type="SUPFAM" id="SSF103473">
    <property type="entry name" value="MFS general substrate transporter"/>
    <property type="match status" value="1"/>
</dbReference>
<feature type="transmembrane region" description="Helical" evidence="7">
    <location>
        <begin position="31"/>
        <end position="50"/>
    </location>
</feature>
<dbReference type="OrthoDB" id="28755at2759"/>
<gene>
    <name evidence="8" type="ORF">K435DRAFT_817889</name>
</gene>
<evidence type="ECO:0000313" key="9">
    <source>
        <dbReference type="Proteomes" id="UP000297245"/>
    </source>
</evidence>
<sequence>MTGGGFSLVDRNDSTSAGQFAGSAYIRGPSFLHLPILTVSLLGVQIFWSVEMSYASPYLLSLGLSKSHMALVFLAGPLSGLVVQPLIGIMADACTSTWGRRRPYMMIGTTLCVLAMLLLGWTRQVAEWFTNDTATLTLWLAVLSICLIDLCINGVQAVNRALIVDSIPPSLQPAGNAWAARMQGMGSIIAFFIGYLDLPPLLPFLGSTELQIISILVSIILVGAQVITGLMVNERVLLKNSDVAGAPAKSLSQEMKDIFTSIWTLPRVIQQICLIEFIAWLSWFPILFYTTVYVGDLHRRTTWDNHSRSAIGATLARSLHYVASHILPARSSDSKSSMFSAPIDEEATRLGSRALFCSAVFTLSMNVLLPFFVTKASVPSRRRGSESRHSRQQQTYGVIGGERSSGINQFEIVPGPKRLMDRLKDFSIPEVLKVHLTSLWAASHAVIAGCMIGTFFVSSVTGATFLITLTGFSWAVTQWAPFALLGEAILTEPASSGTRTSTDSQTRLSSSHRKSFSMSASESGNAGPSTVTGRSRNSERKSVRDSRVGEDSQIFIAGHASDSESDREDDDLLAREAEEERRKLFATSTPATVVSPVRSAAGGDYGDIDQEVDEEARLFGSGSDVAVDQSGDLSDKAGIILGIHNMSMSLPQIIIIGLSSIIFAIFDSGPIVVPESSALSGDDVVEDPPRPSNALVYIFRLGAVWAIIAFVLTCQLARELRHR</sequence>
<dbReference type="AlphaFoldDB" id="A0A4S8MHG1"/>
<protein>
    <recommendedName>
        <fullName evidence="10">MFS general substrate transporter</fullName>
    </recommendedName>
</protein>
<feature type="transmembrane region" description="Helical" evidence="7">
    <location>
        <begin position="653"/>
        <end position="674"/>
    </location>
</feature>
<dbReference type="GO" id="GO:0008506">
    <property type="term" value="F:sucrose:proton symporter activity"/>
    <property type="evidence" value="ECO:0007669"/>
    <property type="project" value="TreeGrafter"/>
</dbReference>
<accession>A0A4S8MHG1</accession>
<feature type="transmembrane region" description="Helical" evidence="7">
    <location>
        <begin position="210"/>
        <end position="232"/>
    </location>
</feature>
<dbReference type="GO" id="GO:0005886">
    <property type="term" value="C:plasma membrane"/>
    <property type="evidence" value="ECO:0007669"/>
    <property type="project" value="TreeGrafter"/>
</dbReference>
<keyword evidence="3 7" id="KW-0812">Transmembrane</keyword>
<feature type="transmembrane region" description="Helical" evidence="7">
    <location>
        <begin position="272"/>
        <end position="294"/>
    </location>
</feature>
<feature type="transmembrane region" description="Helical" evidence="7">
    <location>
        <begin position="694"/>
        <end position="717"/>
    </location>
</feature>
<keyword evidence="2" id="KW-0813">Transport</keyword>
<feature type="transmembrane region" description="Helical" evidence="7">
    <location>
        <begin position="178"/>
        <end position="198"/>
    </location>
</feature>
<evidence type="ECO:0000256" key="5">
    <source>
        <dbReference type="ARBA" id="ARBA00023136"/>
    </source>
</evidence>
<dbReference type="PANTHER" id="PTHR19432:SF91">
    <property type="entry name" value="GENERAL ALPHA-GLUCOSIDE PERMEASE"/>
    <property type="match status" value="1"/>
</dbReference>
<evidence type="ECO:0000256" key="4">
    <source>
        <dbReference type="ARBA" id="ARBA00022989"/>
    </source>
</evidence>
<comment type="subcellular location">
    <subcellularLocation>
        <location evidence="1">Membrane</location>
        <topology evidence="1">Multi-pass membrane protein</topology>
    </subcellularLocation>
</comment>